<feature type="region of interest" description="Disordered" evidence="1">
    <location>
        <begin position="24"/>
        <end position="47"/>
    </location>
</feature>
<comment type="caution">
    <text evidence="3">The sequence shown here is derived from an EMBL/GenBank/DDBJ whole genome shotgun (WGS) entry which is preliminary data.</text>
</comment>
<dbReference type="AlphaFoldDB" id="A0A7Y2M0B2"/>
<name>A0A7Y2M0B2_9MICO</name>
<organism evidence="3 4">
    <name type="scientific">Microbacterium ulmi</name>
    <dbReference type="NCBI Taxonomy" id="179095"/>
    <lineage>
        <taxon>Bacteria</taxon>
        <taxon>Bacillati</taxon>
        <taxon>Actinomycetota</taxon>
        <taxon>Actinomycetes</taxon>
        <taxon>Micrococcales</taxon>
        <taxon>Microbacteriaceae</taxon>
        <taxon>Microbacterium</taxon>
    </lineage>
</organism>
<evidence type="ECO:0000313" key="4">
    <source>
        <dbReference type="Proteomes" id="UP000543598"/>
    </source>
</evidence>
<evidence type="ECO:0000256" key="1">
    <source>
        <dbReference type="SAM" id="MobiDB-lite"/>
    </source>
</evidence>
<evidence type="ECO:0008006" key="5">
    <source>
        <dbReference type="Google" id="ProtNLM"/>
    </source>
</evidence>
<dbReference type="PROSITE" id="PS51257">
    <property type="entry name" value="PROKAR_LIPOPROTEIN"/>
    <property type="match status" value="1"/>
</dbReference>
<accession>A0A7Y2M0B2</accession>
<feature type="signal peptide" evidence="2">
    <location>
        <begin position="1"/>
        <end position="22"/>
    </location>
</feature>
<proteinExistence type="predicted"/>
<sequence length="157" mass="15546">MKLRIAAWTLAAVAVLGLTACSAGPESTGETPAASAPAAPAETTASEQTVAEACVSMAGPLEEASTTLAKLADAAADPQAAVDAWTALVDAYQEVADTVTNAEVKAAATTAKDDLAAVRDAIAKIYVDGDTAALSDLTTATTDMQTSLTALSTLCAG</sequence>
<evidence type="ECO:0000313" key="3">
    <source>
        <dbReference type="EMBL" id="NNH04155.1"/>
    </source>
</evidence>
<reference evidence="3 4" key="1">
    <citation type="submission" date="2020-05" db="EMBL/GenBank/DDBJ databases">
        <title>MicrobeNet Type strains.</title>
        <authorList>
            <person name="Nicholson A.C."/>
        </authorList>
    </citation>
    <scope>NUCLEOTIDE SEQUENCE [LARGE SCALE GENOMIC DNA]</scope>
    <source>
        <strain evidence="3 4">JCM 14282</strain>
    </source>
</reference>
<dbReference type="Proteomes" id="UP000543598">
    <property type="component" value="Unassembled WGS sequence"/>
</dbReference>
<evidence type="ECO:0000256" key="2">
    <source>
        <dbReference type="SAM" id="SignalP"/>
    </source>
</evidence>
<feature type="chain" id="PRO_5038408165" description="Lipoprotein" evidence="2">
    <location>
        <begin position="23"/>
        <end position="157"/>
    </location>
</feature>
<feature type="compositionally biased region" description="Low complexity" evidence="1">
    <location>
        <begin position="30"/>
        <end position="47"/>
    </location>
</feature>
<dbReference type="EMBL" id="JABEMB010000012">
    <property type="protein sequence ID" value="NNH04155.1"/>
    <property type="molecule type" value="Genomic_DNA"/>
</dbReference>
<protein>
    <recommendedName>
        <fullName evidence="5">Lipoprotein</fullName>
    </recommendedName>
</protein>
<keyword evidence="4" id="KW-1185">Reference proteome</keyword>
<dbReference type="RefSeq" id="WP_167039343.1">
    <property type="nucleotide sequence ID" value="NZ_BAAANA010000001.1"/>
</dbReference>
<gene>
    <name evidence="3" type="ORF">HLA99_09865</name>
</gene>
<keyword evidence="2" id="KW-0732">Signal</keyword>